<feature type="DNA-binding region" description="Homeobox" evidence="2">
    <location>
        <begin position="16"/>
        <end position="77"/>
    </location>
</feature>
<dbReference type="Gene3D" id="1.10.10.60">
    <property type="entry name" value="Homeodomain-like"/>
    <property type="match status" value="1"/>
</dbReference>
<feature type="domain" description="Homeobox" evidence="5">
    <location>
        <begin position="14"/>
        <end position="76"/>
    </location>
</feature>
<organism evidence="7">
    <name type="scientific">Caenorhabditis brenneri</name>
    <name type="common">Nematode worm</name>
    <dbReference type="NCBI Taxonomy" id="135651"/>
    <lineage>
        <taxon>Eukaryota</taxon>
        <taxon>Metazoa</taxon>
        <taxon>Ecdysozoa</taxon>
        <taxon>Nematoda</taxon>
        <taxon>Chromadorea</taxon>
        <taxon>Rhabditida</taxon>
        <taxon>Rhabditina</taxon>
        <taxon>Rhabditomorpha</taxon>
        <taxon>Rhabditoidea</taxon>
        <taxon>Rhabditidae</taxon>
        <taxon>Peloderinae</taxon>
        <taxon>Caenorhabditis</taxon>
    </lineage>
</organism>
<keyword evidence="2 3" id="KW-0371">Homeobox</keyword>
<dbReference type="AlphaFoldDB" id="G0PH01"/>
<dbReference type="GO" id="GO:0005634">
    <property type="term" value="C:nucleus"/>
    <property type="evidence" value="ECO:0007669"/>
    <property type="project" value="UniProtKB-SubCell"/>
</dbReference>
<evidence type="ECO:0000313" key="6">
    <source>
        <dbReference type="EMBL" id="EGT55887.1"/>
    </source>
</evidence>
<dbReference type="HOGENOM" id="CLU_2429023_0_0_1"/>
<dbReference type="CDD" id="cd00086">
    <property type="entry name" value="homeodomain"/>
    <property type="match status" value="1"/>
</dbReference>
<protein>
    <recommendedName>
        <fullName evidence="5">Homeobox domain-containing protein</fullName>
    </recommendedName>
</protein>
<evidence type="ECO:0000256" key="1">
    <source>
        <dbReference type="ARBA" id="ARBA00004123"/>
    </source>
</evidence>
<reference evidence="7" key="1">
    <citation type="submission" date="2011-07" db="EMBL/GenBank/DDBJ databases">
        <authorList>
            <consortium name="Caenorhabditis brenneri Sequencing and Analysis Consortium"/>
            <person name="Wilson R.K."/>
        </authorList>
    </citation>
    <scope>NUCLEOTIDE SEQUENCE [LARGE SCALE GENOMIC DNA]</scope>
    <source>
        <strain evidence="7">PB2801</strain>
    </source>
</reference>
<keyword evidence="2 3" id="KW-0238">DNA-binding</keyword>
<accession>G0PH01</accession>
<dbReference type="InParanoid" id="G0PH01"/>
<sequence>MSKRVIPPTLTVGGRTRRGRISYTASELAILEKYYEEDPHASADPKKIEALHKTLSIDPGRLKNWFINRRNKDSKKNQRRKDTDDSRNQQA</sequence>
<keyword evidence="2 3" id="KW-0539">Nucleus</keyword>
<dbReference type="SMART" id="SM00389">
    <property type="entry name" value="HOX"/>
    <property type="match status" value="1"/>
</dbReference>
<name>G0PH01_CAEBE</name>
<evidence type="ECO:0000256" key="3">
    <source>
        <dbReference type="RuleBase" id="RU000682"/>
    </source>
</evidence>
<dbReference type="InterPro" id="IPR001356">
    <property type="entry name" value="HD"/>
</dbReference>
<dbReference type="InterPro" id="IPR009057">
    <property type="entry name" value="Homeodomain-like_sf"/>
</dbReference>
<dbReference type="Pfam" id="PF00046">
    <property type="entry name" value="Homeodomain"/>
    <property type="match status" value="1"/>
</dbReference>
<gene>
    <name evidence="6" type="ORF">CAEBREN_17497</name>
</gene>
<comment type="subcellular location">
    <subcellularLocation>
        <location evidence="1 2 3">Nucleus</location>
    </subcellularLocation>
</comment>
<dbReference type="OrthoDB" id="5875390at2759"/>
<dbReference type="GO" id="GO:0003677">
    <property type="term" value="F:DNA binding"/>
    <property type="evidence" value="ECO:0007669"/>
    <property type="project" value="UniProtKB-UniRule"/>
</dbReference>
<evidence type="ECO:0000313" key="7">
    <source>
        <dbReference type="Proteomes" id="UP000008068"/>
    </source>
</evidence>
<dbReference type="EMBL" id="GL380454">
    <property type="protein sequence ID" value="EGT55887.1"/>
    <property type="molecule type" value="Genomic_DNA"/>
</dbReference>
<evidence type="ECO:0000256" key="4">
    <source>
        <dbReference type="SAM" id="MobiDB-lite"/>
    </source>
</evidence>
<feature type="compositionally biased region" description="Basic and acidic residues" evidence="4">
    <location>
        <begin position="70"/>
        <end position="91"/>
    </location>
</feature>
<keyword evidence="7" id="KW-1185">Reference proteome</keyword>
<dbReference type="Proteomes" id="UP000008068">
    <property type="component" value="Unassembled WGS sequence"/>
</dbReference>
<dbReference type="PROSITE" id="PS50071">
    <property type="entry name" value="HOMEOBOX_2"/>
    <property type="match status" value="1"/>
</dbReference>
<evidence type="ECO:0000256" key="2">
    <source>
        <dbReference type="PROSITE-ProRule" id="PRU00108"/>
    </source>
</evidence>
<feature type="region of interest" description="Disordered" evidence="4">
    <location>
        <begin position="66"/>
        <end position="91"/>
    </location>
</feature>
<dbReference type="SUPFAM" id="SSF46689">
    <property type="entry name" value="Homeodomain-like"/>
    <property type="match status" value="1"/>
</dbReference>
<proteinExistence type="predicted"/>
<evidence type="ECO:0000259" key="5">
    <source>
        <dbReference type="PROSITE" id="PS50071"/>
    </source>
</evidence>
<dbReference type="STRING" id="135651.G0PH01"/>